<dbReference type="PANTHER" id="PTHR43877:SF1">
    <property type="entry name" value="ACETYLTRANSFERASE"/>
    <property type="match status" value="1"/>
</dbReference>
<reference evidence="4" key="1">
    <citation type="submission" date="2020-08" db="EMBL/GenBank/DDBJ databases">
        <title>Genome public.</title>
        <authorList>
            <person name="Liu C."/>
            <person name="Sun Q."/>
        </authorList>
    </citation>
    <scope>NUCLEOTIDE SEQUENCE</scope>
    <source>
        <strain evidence="4">NSJ-63</strain>
    </source>
</reference>
<evidence type="ECO:0000259" key="3">
    <source>
        <dbReference type="PROSITE" id="PS51186"/>
    </source>
</evidence>
<dbReference type="InterPro" id="IPR000182">
    <property type="entry name" value="GNAT_dom"/>
</dbReference>
<dbReference type="PANTHER" id="PTHR43877">
    <property type="entry name" value="AMINOALKYLPHOSPHONATE N-ACETYLTRANSFERASE-RELATED-RELATED"/>
    <property type="match status" value="1"/>
</dbReference>
<feature type="domain" description="N-acetyltransferase" evidence="3">
    <location>
        <begin position="1"/>
        <end position="148"/>
    </location>
</feature>
<evidence type="ECO:0000313" key="4">
    <source>
        <dbReference type="EMBL" id="MBC8537450.1"/>
    </source>
</evidence>
<dbReference type="EMBL" id="JACRSS010000001">
    <property type="protein sequence ID" value="MBC8537450.1"/>
    <property type="molecule type" value="Genomic_DNA"/>
</dbReference>
<dbReference type="Gene3D" id="3.40.630.30">
    <property type="match status" value="1"/>
</dbReference>
<comment type="caution">
    <text evidence="4">The sequence shown here is derived from an EMBL/GenBank/DDBJ whole genome shotgun (WGS) entry which is preliminary data.</text>
</comment>
<dbReference type="Pfam" id="PF00583">
    <property type="entry name" value="Acetyltransf_1"/>
    <property type="match status" value="1"/>
</dbReference>
<evidence type="ECO:0000256" key="1">
    <source>
        <dbReference type="ARBA" id="ARBA00022679"/>
    </source>
</evidence>
<keyword evidence="2" id="KW-0012">Acyltransferase</keyword>
<dbReference type="CDD" id="cd04301">
    <property type="entry name" value="NAT_SF"/>
    <property type="match status" value="1"/>
</dbReference>
<gene>
    <name evidence="4" type="ORF">H8693_00695</name>
</gene>
<name>A0A926DI13_9FIRM</name>
<dbReference type="InterPro" id="IPR016181">
    <property type="entry name" value="Acyl_CoA_acyltransferase"/>
</dbReference>
<keyword evidence="1" id="KW-0808">Transferase</keyword>
<dbReference type="RefSeq" id="WP_249279363.1">
    <property type="nucleotide sequence ID" value="NZ_JACRSS010000001.1"/>
</dbReference>
<sequence>MRIRKAEAGDISAWMQILHLVEQYFPGLCPEEYEKELEESIGREEALVAEEKGILGMAAFSLSRGEIEFLAVHPAARRRGVAGELLKHILAGFPEGRKITVETYREGDPLGTAARALYQAMGFSPGPLTENFGYPCQRWEYEKKRPLPRE</sequence>
<dbReference type="GO" id="GO:0016747">
    <property type="term" value="F:acyltransferase activity, transferring groups other than amino-acyl groups"/>
    <property type="evidence" value="ECO:0007669"/>
    <property type="project" value="InterPro"/>
</dbReference>
<dbReference type="AlphaFoldDB" id="A0A926DI13"/>
<dbReference type="SUPFAM" id="SSF55729">
    <property type="entry name" value="Acyl-CoA N-acyltransferases (Nat)"/>
    <property type="match status" value="1"/>
</dbReference>
<keyword evidence="5" id="KW-1185">Reference proteome</keyword>
<proteinExistence type="predicted"/>
<protein>
    <submittedName>
        <fullName evidence="4">GNAT family N-acetyltransferase</fullName>
    </submittedName>
</protein>
<accession>A0A926DI13</accession>
<dbReference type="Proteomes" id="UP000617951">
    <property type="component" value="Unassembled WGS sequence"/>
</dbReference>
<dbReference type="PROSITE" id="PS51186">
    <property type="entry name" value="GNAT"/>
    <property type="match status" value="1"/>
</dbReference>
<evidence type="ECO:0000256" key="2">
    <source>
        <dbReference type="ARBA" id="ARBA00023315"/>
    </source>
</evidence>
<organism evidence="4 5">
    <name type="scientific">Guopingia tenuis</name>
    <dbReference type="NCBI Taxonomy" id="2763656"/>
    <lineage>
        <taxon>Bacteria</taxon>
        <taxon>Bacillati</taxon>
        <taxon>Bacillota</taxon>
        <taxon>Clostridia</taxon>
        <taxon>Christensenellales</taxon>
        <taxon>Christensenellaceae</taxon>
        <taxon>Guopingia</taxon>
    </lineage>
</organism>
<dbReference type="InterPro" id="IPR050832">
    <property type="entry name" value="Bact_Acetyltransf"/>
</dbReference>
<evidence type="ECO:0000313" key="5">
    <source>
        <dbReference type="Proteomes" id="UP000617951"/>
    </source>
</evidence>